<dbReference type="PANTHER" id="PTHR46910">
    <property type="entry name" value="TRANSCRIPTION FACTOR PDR1"/>
    <property type="match status" value="1"/>
</dbReference>
<evidence type="ECO:0000256" key="3">
    <source>
        <dbReference type="SAM" id="MobiDB-lite"/>
    </source>
</evidence>
<dbReference type="PROSITE" id="PS00463">
    <property type="entry name" value="ZN2_CY6_FUNGAL_1"/>
    <property type="match status" value="1"/>
</dbReference>
<comment type="caution">
    <text evidence="5">The sequence shown here is derived from an EMBL/GenBank/DDBJ whole genome shotgun (WGS) entry which is preliminary data.</text>
</comment>
<proteinExistence type="predicted"/>
<organism evidence="5 6">
    <name type="scientific">Saitozyma podzolica</name>
    <dbReference type="NCBI Taxonomy" id="1890683"/>
    <lineage>
        <taxon>Eukaryota</taxon>
        <taxon>Fungi</taxon>
        <taxon>Dikarya</taxon>
        <taxon>Basidiomycota</taxon>
        <taxon>Agaricomycotina</taxon>
        <taxon>Tremellomycetes</taxon>
        <taxon>Tremellales</taxon>
        <taxon>Trimorphomycetaceae</taxon>
        <taxon>Saitozyma</taxon>
    </lineage>
</organism>
<feature type="domain" description="Zn(2)-C6 fungal-type" evidence="4">
    <location>
        <begin position="45"/>
        <end position="80"/>
    </location>
</feature>
<evidence type="ECO:0000313" key="5">
    <source>
        <dbReference type="EMBL" id="RSH94973.1"/>
    </source>
</evidence>
<dbReference type="EMBL" id="RSCD01000001">
    <property type="protein sequence ID" value="RSH94973.1"/>
    <property type="molecule type" value="Genomic_DNA"/>
</dbReference>
<dbReference type="PROSITE" id="PS50048">
    <property type="entry name" value="ZN2_CY6_FUNGAL_2"/>
    <property type="match status" value="1"/>
</dbReference>
<evidence type="ECO:0000313" key="6">
    <source>
        <dbReference type="Proteomes" id="UP000279259"/>
    </source>
</evidence>
<dbReference type="STRING" id="1890683.A0A427YV02"/>
<feature type="compositionally biased region" description="Low complexity" evidence="3">
    <location>
        <begin position="169"/>
        <end position="180"/>
    </location>
</feature>
<reference evidence="5 6" key="1">
    <citation type="submission" date="2018-11" db="EMBL/GenBank/DDBJ databases">
        <title>Genome sequence of Saitozyma podzolica DSM 27192.</title>
        <authorList>
            <person name="Aliyu H."/>
            <person name="Gorte O."/>
            <person name="Ochsenreither K."/>
        </authorList>
    </citation>
    <scope>NUCLEOTIDE SEQUENCE [LARGE SCALE GENOMIC DNA]</scope>
    <source>
        <strain evidence="5 6">DSM 27192</strain>
    </source>
</reference>
<feature type="compositionally biased region" description="Gly residues" evidence="3">
    <location>
        <begin position="26"/>
        <end position="42"/>
    </location>
</feature>
<dbReference type="OrthoDB" id="1708823at2759"/>
<dbReference type="Proteomes" id="UP000279259">
    <property type="component" value="Unassembled WGS sequence"/>
</dbReference>
<dbReference type="SMART" id="SM00906">
    <property type="entry name" value="Fungal_trans"/>
    <property type="match status" value="1"/>
</dbReference>
<dbReference type="InterPro" id="IPR036864">
    <property type="entry name" value="Zn2-C6_fun-type_DNA-bd_sf"/>
</dbReference>
<dbReference type="PANTHER" id="PTHR46910:SF40">
    <property type="entry name" value="ZN(II)2CYS6 TRANSCRIPTION FACTOR (EUROFUNG)"/>
    <property type="match status" value="1"/>
</dbReference>
<feature type="region of interest" description="Disordered" evidence="3">
    <location>
        <begin position="657"/>
        <end position="692"/>
    </location>
</feature>
<dbReference type="CDD" id="cd00067">
    <property type="entry name" value="GAL4"/>
    <property type="match status" value="1"/>
</dbReference>
<keyword evidence="1" id="KW-0479">Metal-binding</keyword>
<evidence type="ECO:0000256" key="2">
    <source>
        <dbReference type="ARBA" id="ARBA00023242"/>
    </source>
</evidence>
<dbReference type="Gene3D" id="4.10.240.10">
    <property type="entry name" value="Zn(2)-C6 fungal-type DNA-binding domain"/>
    <property type="match status" value="1"/>
</dbReference>
<dbReference type="InterPro" id="IPR007219">
    <property type="entry name" value="XnlR_reg_dom"/>
</dbReference>
<dbReference type="Pfam" id="PF00172">
    <property type="entry name" value="Zn_clus"/>
    <property type="match status" value="1"/>
</dbReference>
<dbReference type="GO" id="GO:0000981">
    <property type="term" value="F:DNA-binding transcription factor activity, RNA polymerase II-specific"/>
    <property type="evidence" value="ECO:0007669"/>
    <property type="project" value="InterPro"/>
</dbReference>
<feature type="compositionally biased region" description="Polar residues" evidence="3">
    <location>
        <begin position="110"/>
        <end position="126"/>
    </location>
</feature>
<protein>
    <recommendedName>
        <fullName evidence="4">Zn(2)-C6 fungal-type domain-containing protein</fullName>
    </recommendedName>
</protein>
<dbReference type="SMART" id="SM00066">
    <property type="entry name" value="GAL4"/>
    <property type="match status" value="1"/>
</dbReference>
<dbReference type="InterPro" id="IPR050987">
    <property type="entry name" value="AtrR-like"/>
</dbReference>
<feature type="region of interest" description="Disordered" evidence="3">
    <location>
        <begin position="12"/>
        <end position="43"/>
    </location>
</feature>
<dbReference type="AlphaFoldDB" id="A0A427YV02"/>
<gene>
    <name evidence="5" type="ORF">EHS25_000058</name>
</gene>
<dbReference type="GO" id="GO:0003677">
    <property type="term" value="F:DNA binding"/>
    <property type="evidence" value="ECO:0007669"/>
    <property type="project" value="InterPro"/>
</dbReference>
<dbReference type="GO" id="GO:0008270">
    <property type="term" value="F:zinc ion binding"/>
    <property type="evidence" value="ECO:0007669"/>
    <property type="project" value="InterPro"/>
</dbReference>
<evidence type="ECO:0000256" key="1">
    <source>
        <dbReference type="ARBA" id="ARBA00022723"/>
    </source>
</evidence>
<dbReference type="GO" id="GO:0006351">
    <property type="term" value="P:DNA-templated transcription"/>
    <property type="evidence" value="ECO:0007669"/>
    <property type="project" value="InterPro"/>
</dbReference>
<dbReference type="CDD" id="cd12148">
    <property type="entry name" value="fungal_TF_MHR"/>
    <property type="match status" value="1"/>
</dbReference>
<feature type="region of interest" description="Disordered" evidence="3">
    <location>
        <begin position="105"/>
        <end position="190"/>
    </location>
</feature>
<feature type="compositionally biased region" description="Polar residues" evidence="3">
    <location>
        <begin position="676"/>
        <end position="692"/>
    </location>
</feature>
<name>A0A427YV02_9TREE</name>
<keyword evidence="6" id="KW-1185">Reference proteome</keyword>
<evidence type="ECO:0000259" key="4">
    <source>
        <dbReference type="PROSITE" id="PS50048"/>
    </source>
</evidence>
<sequence length="692" mass="74568">MDDKTVSPLATISAGMAMSAPTSPKSGGGGGSAKGGGGGAGGARTCDNCRKRKIKCIEDEVDPTGSACEGCRKLQLDCTHDYVKKKPGRKNSFALAMKAAQGGTAPIGVGNQNQRTGSGLNPNSHTNHYHPYSYTTSHVESSLRHPIPILPESVPLNGHGHSHGDFEHSSSSTSTLPGGSRPLSSFAFSPGGIKGNENGLGWLDSMLDPTGGWTQNDLSLDGSGLGVNFASDQAQLLSLESPEHLLAAGSSTGPGALANLVHPIRREPQLEDVTSWANISHFISLFLQYLYPLLPLVHRPTFAENLATRRDLRDTDFRALLLSIVAYVISQLPTSRLVTDQFDIEGLKRLQRRCHRTCKSLQRTYYGPTNLTQISTIVFDTFYLLSIGLGHTAGARLGQAIQLAFSMGMHSDAKTNALGLDAIEVQLRRRVFWQLYASDKTRSIPGLPMLINDFQGVCSLPEPIDDEFITSQGMFPQPPNRTSVLAGFVCLSRIFRILSECFFHHRCVTSDLRTISTDWTVDAEDRLHAVLREMPAAIQDPMINPSEAARQVFAMQRANILITAAIAKFALYDLRAALNVDEEQLAREREAIAREIHSLLMNIPVEDLASNGESVRAKVFHIACALCAQTPNANNSDQELIRDWCNMLCSDASTAPGADVLDSRANTPPGPPASAHGTNPGSAQNPPTGGST</sequence>
<keyword evidence="2" id="KW-0539">Nucleus</keyword>
<dbReference type="Pfam" id="PF04082">
    <property type="entry name" value="Fungal_trans"/>
    <property type="match status" value="1"/>
</dbReference>
<accession>A0A427YV02</accession>
<dbReference type="SUPFAM" id="SSF57701">
    <property type="entry name" value="Zn2/Cys6 DNA-binding domain"/>
    <property type="match status" value="1"/>
</dbReference>
<dbReference type="InterPro" id="IPR001138">
    <property type="entry name" value="Zn2Cys6_DnaBD"/>
</dbReference>